<dbReference type="SMART" id="SM00387">
    <property type="entry name" value="HATPase_c"/>
    <property type="match status" value="1"/>
</dbReference>
<evidence type="ECO:0000256" key="1">
    <source>
        <dbReference type="ARBA" id="ARBA00000085"/>
    </source>
</evidence>
<dbReference type="RefSeq" id="WP_379878883.1">
    <property type="nucleotide sequence ID" value="NZ_JBHPON010000001.1"/>
</dbReference>
<dbReference type="EMBL" id="JBHPON010000001">
    <property type="protein sequence ID" value="MFC6035654.1"/>
    <property type="molecule type" value="Genomic_DNA"/>
</dbReference>
<protein>
    <recommendedName>
        <fullName evidence="3">histidine kinase</fullName>
        <ecNumber evidence="3">2.7.13.3</ecNumber>
    </recommendedName>
</protein>
<feature type="domain" description="Histidine kinase" evidence="11">
    <location>
        <begin position="252"/>
        <end position="448"/>
    </location>
</feature>
<dbReference type="Gene3D" id="3.30.565.10">
    <property type="entry name" value="Histidine kinase-like ATPase, C-terminal domain"/>
    <property type="match status" value="1"/>
</dbReference>
<dbReference type="InterPro" id="IPR003594">
    <property type="entry name" value="HATPase_dom"/>
</dbReference>
<accession>A0ABW1KUN9</accession>
<dbReference type="PROSITE" id="PS50885">
    <property type="entry name" value="HAMP"/>
    <property type="match status" value="1"/>
</dbReference>
<dbReference type="PANTHER" id="PTHR45436:SF8">
    <property type="entry name" value="HISTIDINE KINASE"/>
    <property type="match status" value="1"/>
</dbReference>
<keyword evidence="14" id="KW-1185">Reference proteome</keyword>
<evidence type="ECO:0000256" key="6">
    <source>
        <dbReference type="ARBA" id="ARBA00022692"/>
    </source>
</evidence>
<keyword evidence="7 13" id="KW-0418">Kinase</keyword>
<dbReference type="Gene3D" id="1.10.287.130">
    <property type="match status" value="1"/>
</dbReference>
<dbReference type="EC" id="2.7.13.3" evidence="3"/>
<evidence type="ECO:0000313" key="13">
    <source>
        <dbReference type="EMBL" id="MFC6035654.1"/>
    </source>
</evidence>
<evidence type="ECO:0000256" key="5">
    <source>
        <dbReference type="ARBA" id="ARBA00022679"/>
    </source>
</evidence>
<evidence type="ECO:0000259" key="11">
    <source>
        <dbReference type="PROSITE" id="PS50109"/>
    </source>
</evidence>
<keyword evidence="9" id="KW-0902">Two-component regulatory system</keyword>
<dbReference type="InterPro" id="IPR036890">
    <property type="entry name" value="HATPase_C_sf"/>
</dbReference>
<dbReference type="Pfam" id="PF02518">
    <property type="entry name" value="HATPase_c"/>
    <property type="match status" value="1"/>
</dbReference>
<feature type="transmembrane region" description="Helical" evidence="10">
    <location>
        <begin position="164"/>
        <end position="184"/>
    </location>
</feature>
<organism evidence="13 14">
    <name type="scientific">Hyphococcus aureus</name>
    <dbReference type="NCBI Taxonomy" id="2666033"/>
    <lineage>
        <taxon>Bacteria</taxon>
        <taxon>Pseudomonadati</taxon>
        <taxon>Pseudomonadota</taxon>
        <taxon>Alphaproteobacteria</taxon>
        <taxon>Parvularculales</taxon>
        <taxon>Parvularculaceae</taxon>
        <taxon>Hyphococcus</taxon>
    </lineage>
</organism>
<dbReference type="Proteomes" id="UP001596116">
    <property type="component" value="Unassembled WGS sequence"/>
</dbReference>
<dbReference type="GO" id="GO:0016301">
    <property type="term" value="F:kinase activity"/>
    <property type="evidence" value="ECO:0007669"/>
    <property type="project" value="UniProtKB-KW"/>
</dbReference>
<comment type="subcellular location">
    <subcellularLocation>
        <location evidence="2">Membrane</location>
    </subcellularLocation>
</comment>
<comment type="catalytic activity">
    <reaction evidence="1">
        <text>ATP + protein L-histidine = ADP + protein N-phospho-L-histidine.</text>
        <dbReference type="EC" id="2.7.13.3"/>
    </reaction>
</comment>
<feature type="domain" description="HAMP" evidence="12">
    <location>
        <begin position="189"/>
        <end position="244"/>
    </location>
</feature>
<dbReference type="InterPro" id="IPR003660">
    <property type="entry name" value="HAMP_dom"/>
</dbReference>
<dbReference type="PANTHER" id="PTHR45436">
    <property type="entry name" value="SENSOR HISTIDINE KINASE YKOH"/>
    <property type="match status" value="1"/>
</dbReference>
<dbReference type="InterPro" id="IPR050428">
    <property type="entry name" value="TCS_sensor_his_kinase"/>
</dbReference>
<dbReference type="PROSITE" id="PS50109">
    <property type="entry name" value="HIS_KIN"/>
    <property type="match status" value="1"/>
</dbReference>
<gene>
    <name evidence="13" type="ORF">ACFMB1_08880</name>
</gene>
<evidence type="ECO:0000256" key="10">
    <source>
        <dbReference type="SAM" id="Phobius"/>
    </source>
</evidence>
<dbReference type="SUPFAM" id="SSF55874">
    <property type="entry name" value="ATPase domain of HSP90 chaperone/DNA topoisomerase II/histidine kinase"/>
    <property type="match status" value="1"/>
</dbReference>
<keyword evidence="5" id="KW-0808">Transferase</keyword>
<evidence type="ECO:0000313" key="14">
    <source>
        <dbReference type="Proteomes" id="UP001596116"/>
    </source>
</evidence>
<comment type="caution">
    <text evidence="13">The sequence shown here is derived from an EMBL/GenBank/DDBJ whole genome shotgun (WGS) entry which is preliminary data.</text>
</comment>
<proteinExistence type="predicted"/>
<keyword evidence="10" id="KW-0472">Membrane</keyword>
<keyword evidence="6 10" id="KW-0812">Transmembrane</keyword>
<evidence type="ECO:0000256" key="8">
    <source>
        <dbReference type="ARBA" id="ARBA00022989"/>
    </source>
</evidence>
<sequence length="448" mass="48280">MFRRVLFLNLVLTFGLAGAAVAVAFFAVGKAVEASARADIEAEIRILDQHGELQQGFGYANAIDFRILPEEDAKNLDLNVRPELAATPSLSVYLLARSDMSPVVGNLAKWPDSVSDETGWTRFDGADAGAAPGAIIAKVKTVHNQRFTLIVGRRLAAYDALYKSFLPVMIGLTLALAFASFFLTDRIARRFRTRVSAFNSVFRDVRSGSVDTRIAASMLQEGDELAALGSEINTALDEIARLMTGLDAVSQTAAHELNKEAARLRKLAYEAGEEELTAGADALLSLLREILELARINSTPGFSMRRIALAESAQEAADLYREAFEAKGVTLKVELTAPEAAVLGRATLITSMIANLLDNALKHTPEHGQVTLCVERRTNQVVLSVIDTGNGTDTDDIGELIRRGARGPVGGYGFGLRFVQAVAIRHGARLTIKHNHPGLSVAIAFPVI</sequence>
<evidence type="ECO:0000256" key="3">
    <source>
        <dbReference type="ARBA" id="ARBA00012438"/>
    </source>
</evidence>
<keyword evidence="4" id="KW-0597">Phosphoprotein</keyword>
<evidence type="ECO:0000256" key="2">
    <source>
        <dbReference type="ARBA" id="ARBA00004370"/>
    </source>
</evidence>
<keyword evidence="8 10" id="KW-1133">Transmembrane helix</keyword>
<dbReference type="InterPro" id="IPR005467">
    <property type="entry name" value="His_kinase_dom"/>
</dbReference>
<evidence type="ECO:0000256" key="4">
    <source>
        <dbReference type="ARBA" id="ARBA00022553"/>
    </source>
</evidence>
<evidence type="ECO:0000256" key="7">
    <source>
        <dbReference type="ARBA" id="ARBA00022777"/>
    </source>
</evidence>
<evidence type="ECO:0000259" key="12">
    <source>
        <dbReference type="PROSITE" id="PS50885"/>
    </source>
</evidence>
<evidence type="ECO:0000256" key="9">
    <source>
        <dbReference type="ARBA" id="ARBA00023012"/>
    </source>
</evidence>
<reference evidence="13 14" key="1">
    <citation type="submission" date="2024-09" db="EMBL/GenBank/DDBJ databases">
        <authorList>
            <person name="Zhang Z.-H."/>
        </authorList>
    </citation>
    <scope>NUCLEOTIDE SEQUENCE [LARGE SCALE GENOMIC DNA]</scope>
    <source>
        <strain evidence="13 14">HHTR114</strain>
    </source>
</reference>
<name>A0ABW1KUN9_9PROT</name>